<dbReference type="Proteomes" id="UP000236178">
    <property type="component" value="Unassembled WGS sequence"/>
</dbReference>
<proteinExistence type="predicted"/>
<keyword evidence="2" id="KW-1185">Reference proteome</keyword>
<dbReference type="OrthoDB" id="4230162at2"/>
<dbReference type="EMBL" id="PJOS01000025">
    <property type="protein sequence ID" value="PKT72143.1"/>
    <property type="molecule type" value="Genomic_DNA"/>
</dbReference>
<evidence type="ECO:0000313" key="1">
    <source>
        <dbReference type="EMBL" id="PKT72143.1"/>
    </source>
</evidence>
<organism evidence="1 2">
    <name type="scientific">Streptomyces populi</name>
    <dbReference type="NCBI Taxonomy" id="2058924"/>
    <lineage>
        <taxon>Bacteria</taxon>
        <taxon>Bacillati</taxon>
        <taxon>Actinomycetota</taxon>
        <taxon>Actinomycetes</taxon>
        <taxon>Kitasatosporales</taxon>
        <taxon>Streptomycetaceae</taxon>
        <taxon>Streptomyces</taxon>
    </lineage>
</organism>
<reference evidence="1 2" key="1">
    <citation type="submission" date="2017-12" db="EMBL/GenBank/DDBJ databases">
        <title>Streptomyces populusis sp. nov., a novel endophytic actinobacterium isolated from stems of Populus adenopoda Maxim.</title>
        <authorList>
            <person name="Wang Z."/>
        </authorList>
    </citation>
    <scope>NUCLEOTIDE SEQUENCE [LARGE SCALE GENOMIC DNA]</scope>
    <source>
        <strain evidence="1 2">A249</strain>
    </source>
</reference>
<dbReference type="AlphaFoldDB" id="A0A2I0SQD9"/>
<accession>A0A2I0SQD9</accession>
<evidence type="ECO:0008006" key="3">
    <source>
        <dbReference type="Google" id="ProtNLM"/>
    </source>
</evidence>
<evidence type="ECO:0000313" key="2">
    <source>
        <dbReference type="Proteomes" id="UP000236178"/>
    </source>
</evidence>
<gene>
    <name evidence="1" type="ORF">CW362_15365</name>
</gene>
<sequence>MSRFTEFDFGVSWVMGFFHQDWIYDGDTAADVVANHLAKAVDVEEALAVRRDARSLGGLPSPTLEVLWGAGAQYMPALGPLGGGAEWTRTVVALCDVRLSADTDVRPLAGADVEDGTARLHAVVAEIEGARFLPAEVRAALTDCATHCTPDVAFRVLLRAVTCAPDASLSSGQYTRLEAIGSDLRYGEFVVDSVRYLVEQP</sequence>
<protein>
    <recommendedName>
        <fullName evidence="3">CdiI immunity protein domain-containing protein</fullName>
    </recommendedName>
</protein>
<comment type="caution">
    <text evidence="1">The sequence shown here is derived from an EMBL/GenBank/DDBJ whole genome shotgun (WGS) entry which is preliminary data.</text>
</comment>
<dbReference type="RefSeq" id="WP_103550015.1">
    <property type="nucleotide sequence ID" value="NZ_KZ626864.1"/>
</dbReference>
<name>A0A2I0SQD9_9ACTN</name>